<dbReference type="InterPro" id="IPR036179">
    <property type="entry name" value="Ig-like_dom_sf"/>
</dbReference>
<evidence type="ECO:0000256" key="3">
    <source>
        <dbReference type="ARBA" id="ARBA00023157"/>
    </source>
</evidence>
<dbReference type="PANTHER" id="PTHR11640:SF31">
    <property type="entry name" value="IRREGULAR CHIASM C-ROUGHEST PROTEIN-RELATED"/>
    <property type="match status" value="1"/>
</dbReference>
<feature type="domain" description="Ig-like" evidence="6">
    <location>
        <begin position="268"/>
        <end position="308"/>
    </location>
</feature>
<accession>A0AAE1EWI1</accession>
<comment type="caution">
    <text evidence="7">The sequence shown here is derived from an EMBL/GenBank/DDBJ whole genome shotgun (WGS) entry which is preliminary data.</text>
</comment>
<feature type="domain" description="Ig-like" evidence="6">
    <location>
        <begin position="1"/>
        <end position="72"/>
    </location>
</feature>
<organism evidence="7 8">
    <name type="scientific">Petrolisthes cinctipes</name>
    <name type="common">Flat porcelain crab</name>
    <dbReference type="NCBI Taxonomy" id="88211"/>
    <lineage>
        <taxon>Eukaryota</taxon>
        <taxon>Metazoa</taxon>
        <taxon>Ecdysozoa</taxon>
        <taxon>Arthropoda</taxon>
        <taxon>Crustacea</taxon>
        <taxon>Multicrustacea</taxon>
        <taxon>Malacostraca</taxon>
        <taxon>Eumalacostraca</taxon>
        <taxon>Eucarida</taxon>
        <taxon>Decapoda</taxon>
        <taxon>Pleocyemata</taxon>
        <taxon>Anomura</taxon>
        <taxon>Galatheoidea</taxon>
        <taxon>Porcellanidae</taxon>
        <taxon>Petrolisthes</taxon>
    </lineage>
</organism>
<dbReference type="SUPFAM" id="SSF48726">
    <property type="entry name" value="Immunoglobulin"/>
    <property type="match status" value="4"/>
</dbReference>
<dbReference type="InterPro" id="IPR003598">
    <property type="entry name" value="Ig_sub2"/>
</dbReference>
<reference evidence="7" key="1">
    <citation type="submission" date="2023-10" db="EMBL/GenBank/DDBJ databases">
        <title>Genome assemblies of two species of porcelain crab, Petrolisthes cinctipes and Petrolisthes manimaculis (Anomura: Porcellanidae).</title>
        <authorList>
            <person name="Angst P."/>
        </authorList>
    </citation>
    <scope>NUCLEOTIDE SEQUENCE</scope>
    <source>
        <strain evidence="7">PB745_01</strain>
        <tissue evidence="7">Gill</tissue>
    </source>
</reference>
<comment type="subcellular location">
    <subcellularLocation>
        <location evidence="1">Membrane</location>
        <topology evidence="1">Single-pass type I membrane protein</topology>
    </subcellularLocation>
</comment>
<keyword evidence="2" id="KW-0472">Membrane</keyword>
<dbReference type="InterPro" id="IPR051275">
    <property type="entry name" value="Cell_adhesion_signaling"/>
</dbReference>
<dbReference type="InterPro" id="IPR007110">
    <property type="entry name" value="Ig-like_dom"/>
</dbReference>
<dbReference type="InterPro" id="IPR003599">
    <property type="entry name" value="Ig_sub"/>
</dbReference>
<keyword evidence="4" id="KW-0325">Glycoprotein</keyword>
<evidence type="ECO:0000256" key="4">
    <source>
        <dbReference type="ARBA" id="ARBA00023180"/>
    </source>
</evidence>
<dbReference type="GO" id="GO:0050839">
    <property type="term" value="F:cell adhesion molecule binding"/>
    <property type="evidence" value="ECO:0007669"/>
    <property type="project" value="TreeGrafter"/>
</dbReference>
<evidence type="ECO:0000256" key="1">
    <source>
        <dbReference type="ARBA" id="ARBA00004479"/>
    </source>
</evidence>
<dbReference type="Pfam" id="PF13927">
    <property type="entry name" value="Ig_3"/>
    <property type="match status" value="1"/>
</dbReference>
<dbReference type="InterPro" id="IPR013783">
    <property type="entry name" value="Ig-like_fold"/>
</dbReference>
<dbReference type="Pfam" id="PF08205">
    <property type="entry name" value="C2-set_2"/>
    <property type="match status" value="1"/>
</dbReference>
<evidence type="ECO:0000313" key="8">
    <source>
        <dbReference type="Proteomes" id="UP001286313"/>
    </source>
</evidence>
<dbReference type="PANTHER" id="PTHR11640">
    <property type="entry name" value="NEPHRIN"/>
    <property type="match status" value="1"/>
</dbReference>
<dbReference type="EMBL" id="JAWQEG010004120">
    <property type="protein sequence ID" value="KAK3862950.1"/>
    <property type="molecule type" value="Genomic_DNA"/>
</dbReference>
<evidence type="ECO:0000259" key="6">
    <source>
        <dbReference type="PROSITE" id="PS50835"/>
    </source>
</evidence>
<dbReference type="AlphaFoldDB" id="A0AAE1EWI1"/>
<keyword evidence="5" id="KW-0393">Immunoglobulin domain</keyword>
<feature type="non-terminal residue" evidence="7">
    <location>
        <position position="1"/>
    </location>
</feature>
<gene>
    <name evidence="7" type="ORF">Pcinc_031226</name>
</gene>
<protein>
    <recommendedName>
        <fullName evidence="6">Ig-like domain-containing protein</fullName>
    </recommendedName>
</protein>
<dbReference type="GO" id="GO:0005886">
    <property type="term" value="C:plasma membrane"/>
    <property type="evidence" value="ECO:0007669"/>
    <property type="project" value="TreeGrafter"/>
</dbReference>
<dbReference type="InterPro" id="IPR013162">
    <property type="entry name" value="CD80_C2-set"/>
</dbReference>
<name>A0AAE1EWI1_PETCI</name>
<feature type="domain" description="Ig-like" evidence="6">
    <location>
        <begin position="80"/>
        <end position="177"/>
    </location>
</feature>
<dbReference type="GO" id="GO:0005911">
    <property type="term" value="C:cell-cell junction"/>
    <property type="evidence" value="ECO:0007669"/>
    <property type="project" value="TreeGrafter"/>
</dbReference>
<dbReference type="Proteomes" id="UP001286313">
    <property type="component" value="Unassembled WGS sequence"/>
</dbReference>
<proteinExistence type="predicted"/>
<evidence type="ECO:0000256" key="2">
    <source>
        <dbReference type="ARBA" id="ARBA00023136"/>
    </source>
</evidence>
<evidence type="ECO:0000313" key="7">
    <source>
        <dbReference type="EMBL" id="KAK3862950.1"/>
    </source>
</evidence>
<evidence type="ECO:0000256" key="5">
    <source>
        <dbReference type="ARBA" id="ARBA00023319"/>
    </source>
</evidence>
<dbReference type="Gene3D" id="2.60.40.10">
    <property type="entry name" value="Immunoglobulins"/>
    <property type="match status" value="4"/>
</dbReference>
<sequence length="308" mass="33984">MGQLQWTKNGFGLGTERDLFGFSRYAMIGSDDEGDFSLRIRPVLLSDDGVYQCQVSASAGVPGIRSHKARLTVYVPPDPPSLSPPALTVTAGHPVTLTCQSSGGRPAPEIQWIDDSRRETIRTGARVETQPLADGKRMRVVSRLMFTPLRSHHNSTITCLTSNQALTSPLSSSVQLSVLFPPEVRLEIRPPQLAEGGDVTFLCTAHANPVTLSYRWYHNNQLIVNHTSRSLTLYQVSRRQHQDTVNCEVTNEVGTSKQSGTLQVLYGPQFRTLPRDVMAEAGRRETLTCDVDSNPPSTIVWLRDGSDQ</sequence>
<dbReference type="SMART" id="SM00408">
    <property type="entry name" value="IGc2"/>
    <property type="match status" value="2"/>
</dbReference>
<keyword evidence="8" id="KW-1185">Reference proteome</keyword>
<feature type="domain" description="Ig-like" evidence="6">
    <location>
        <begin position="182"/>
        <end position="263"/>
    </location>
</feature>
<dbReference type="SMART" id="SM00409">
    <property type="entry name" value="IG"/>
    <property type="match status" value="3"/>
</dbReference>
<keyword evidence="3" id="KW-1015">Disulfide bond</keyword>
<dbReference type="PROSITE" id="PS50835">
    <property type="entry name" value="IG_LIKE"/>
    <property type="match status" value="4"/>
</dbReference>
<dbReference type="GO" id="GO:0098609">
    <property type="term" value="P:cell-cell adhesion"/>
    <property type="evidence" value="ECO:0007669"/>
    <property type="project" value="TreeGrafter"/>
</dbReference>